<comment type="function">
    <text evidence="7">May play a role in DNA repair. It seems to be involved in an RecBC-independent recombinational process of DNA repair. It may act with RecF and RecO.</text>
</comment>
<dbReference type="HAMAP" id="MF_00017">
    <property type="entry name" value="RecR"/>
    <property type="match status" value="1"/>
</dbReference>
<dbReference type="SMART" id="SM00493">
    <property type="entry name" value="TOPRIM"/>
    <property type="match status" value="1"/>
</dbReference>
<dbReference type="CDD" id="cd01025">
    <property type="entry name" value="TOPRIM_recR"/>
    <property type="match status" value="1"/>
</dbReference>
<dbReference type="PANTHER" id="PTHR30446">
    <property type="entry name" value="RECOMBINATION PROTEIN RECR"/>
    <property type="match status" value="1"/>
</dbReference>
<dbReference type="GO" id="GO:0003677">
    <property type="term" value="F:DNA binding"/>
    <property type="evidence" value="ECO:0007669"/>
    <property type="project" value="UniProtKB-UniRule"/>
</dbReference>
<dbReference type="GO" id="GO:0008270">
    <property type="term" value="F:zinc ion binding"/>
    <property type="evidence" value="ECO:0007669"/>
    <property type="project" value="UniProtKB-KW"/>
</dbReference>
<evidence type="ECO:0000256" key="5">
    <source>
        <dbReference type="ARBA" id="ARBA00023172"/>
    </source>
</evidence>
<evidence type="ECO:0000256" key="1">
    <source>
        <dbReference type="ARBA" id="ARBA00022723"/>
    </source>
</evidence>
<keyword evidence="2 7" id="KW-0227">DNA damage</keyword>
<dbReference type="OrthoDB" id="9802672at2"/>
<dbReference type="InterPro" id="IPR006171">
    <property type="entry name" value="TOPRIM_dom"/>
</dbReference>
<evidence type="ECO:0000256" key="2">
    <source>
        <dbReference type="ARBA" id="ARBA00022763"/>
    </source>
</evidence>
<dbReference type="AlphaFoldDB" id="A0A398CTU3"/>
<dbReference type="GO" id="GO:0006281">
    <property type="term" value="P:DNA repair"/>
    <property type="evidence" value="ECO:0007669"/>
    <property type="project" value="UniProtKB-UniRule"/>
</dbReference>
<dbReference type="PROSITE" id="PS01300">
    <property type="entry name" value="RECR"/>
    <property type="match status" value="1"/>
</dbReference>
<protein>
    <recommendedName>
        <fullName evidence="7">Recombination protein RecR</fullName>
    </recommendedName>
</protein>
<keyword evidence="1 7" id="KW-0479">Metal-binding</keyword>
<keyword evidence="10" id="KW-1185">Reference proteome</keyword>
<keyword evidence="5 7" id="KW-0233">DNA recombination</keyword>
<comment type="similarity">
    <text evidence="7">Belongs to the RecR family.</text>
</comment>
<dbReference type="Proteomes" id="UP000266328">
    <property type="component" value="Unassembled WGS sequence"/>
</dbReference>
<dbReference type="PANTHER" id="PTHR30446:SF0">
    <property type="entry name" value="RECOMBINATION PROTEIN RECR"/>
    <property type="match status" value="1"/>
</dbReference>
<accession>A0A398CTU3</accession>
<dbReference type="InterPro" id="IPR000093">
    <property type="entry name" value="DNA_Rcmb_RecR"/>
</dbReference>
<dbReference type="SUPFAM" id="SSF111304">
    <property type="entry name" value="Recombination protein RecR"/>
    <property type="match status" value="1"/>
</dbReference>
<evidence type="ECO:0000313" key="9">
    <source>
        <dbReference type="EMBL" id="RIE06816.1"/>
    </source>
</evidence>
<evidence type="ECO:0000256" key="7">
    <source>
        <dbReference type="HAMAP-Rule" id="MF_00017"/>
    </source>
</evidence>
<dbReference type="RefSeq" id="WP_119088484.1">
    <property type="nucleotide sequence ID" value="NZ_QXIS01000004.1"/>
</dbReference>
<evidence type="ECO:0000313" key="10">
    <source>
        <dbReference type="Proteomes" id="UP000266328"/>
    </source>
</evidence>
<dbReference type="Gene3D" id="1.10.8.420">
    <property type="entry name" value="RecR Domain 1"/>
    <property type="match status" value="1"/>
</dbReference>
<keyword evidence="3 7" id="KW-0863">Zinc-finger</keyword>
<evidence type="ECO:0000259" key="8">
    <source>
        <dbReference type="PROSITE" id="PS50880"/>
    </source>
</evidence>
<dbReference type="Gene3D" id="3.40.1360.10">
    <property type="match status" value="1"/>
</dbReference>
<proteinExistence type="inferred from homology"/>
<evidence type="ECO:0000256" key="3">
    <source>
        <dbReference type="ARBA" id="ARBA00022771"/>
    </source>
</evidence>
<dbReference type="Gene3D" id="6.10.250.240">
    <property type="match status" value="1"/>
</dbReference>
<dbReference type="Pfam" id="PF13662">
    <property type="entry name" value="Toprim_4"/>
    <property type="match status" value="1"/>
</dbReference>
<dbReference type="NCBIfam" id="TIGR00615">
    <property type="entry name" value="recR"/>
    <property type="match status" value="1"/>
</dbReference>
<sequence length="200" mass="22174">MFLPKRFIEVSARLSSLPGIGPKAADRLVFYLLDQPEDDIRALAESLMAAKREITFCRRCGNFAQGDLCEVCQDSSRDAKVLCVVEEIRDLSAIEKTGAYRGLYHVLHGRIDPIARVGPGELQLGRLVERIHLDDVREVIVATNPNFNGDITAMYIAKLLAASEVRVTRIATGIPKGSDLEFADIFTLTQALEKRTDVQT</sequence>
<gene>
    <name evidence="7 9" type="primary">recR</name>
    <name evidence="9" type="ORF">SMC7_00805</name>
</gene>
<dbReference type="PROSITE" id="PS50880">
    <property type="entry name" value="TOPRIM"/>
    <property type="match status" value="1"/>
</dbReference>
<dbReference type="InterPro" id="IPR023627">
    <property type="entry name" value="Rcmb_RecR"/>
</dbReference>
<evidence type="ECO:0000256" key="4">
    <source>
        <dbReference type="ARBA" id="ARBA00022833"/>
    </source>
</evidence>
<keyword evidence="6 7" id="KW-0234">DNA repair</keyword>
<dbReference type="Pfam" id="PF21176">
    <property type="entry name" value="RecR_HhH"/>
    <property type="match status" value="1"/>
</dbReference>
<comment type="caution">
    <text evidence="9">The sequence shown here is derived from an EMBL/GenBank/DDBJ whole genome shotgun (WGS) entry which is preliminary data.</text>
</comment>
<dbReference type="Pfam" id="PF21175">
    <property type="entry name" value="RecR_C"/>
    <property type="match status" value="1"/>
</dbReference>
<name>A0A398CTU3_9BACT</name>
<reference evidence="9 10" key="1">
    <citation type="submission" date="2018-09" db="EMBL/GenBank/DDBJ databases">
        <title>Discovery and Ecogenomic Context for Candidatus Cryosericales, a Global Caldiserica Order Active in Thawing Permafrost.</title>
        <authorList>
            <person name="Martinez M.A."/>
            <person name="Woodcroft B.J."/>
            <person name="Ignacio Espinoza J.C."/>
            <person name="Zayed A."/>
            <person name="Singleton C.M."/>
            <person name="Boyd J."/>
            <person name="Li Y.-F."/>
            <person name="Purvine S."/>
            <person name="Maughan H."/>
            <person name="Hodgkins S.B."/>
            <person name="Anderson D."/>
            <person name="Sederholm M."/>
            <person name="Temperton B."/>
            <person name="Saleska S.R."/>
            <person name="Tyson G.W."/>
            <person name="Rich V.I."/>
        </authorList>
    </citation>
    <scope>NUCLEOTIDE SEQUENCE [LARGE SCALE GENOMIC DNA]</scope>
    <source>
        <strain evidence="9 10">SMC7</strain>
    </source>
</reference>
<keyword evidence="4 7" id="KW-0862">Zinc</keyword>
<feature type="zinc finger region" description="C4-type" evidence="7">
    <location>
        <begin position="57"/>
        <end position="72"/>
    </location>
</feature>
<dbReference type="Pfam" id="PF02132">
    <property type="entry name" value="RecR_ZnF"/>
    <property type="match status" value="1"/>
</dbReference>
<dbReference type="GO" id="GO:0006310">
    <property type="term" value="P:DNA recombination"/>
    <property type="evidence" value="ECO:0007669"/>
    <property type="project" value="UniProtKB-UniRule"/>
</dbReference>
<dbReference type="InterPro" id="IPR015967">
    <property type="entry name" value="Rcmb_RecR_Znf"/>
</dbReference>
<feature type="domain" description="Toprim" evidence="8">
    <location>
        <begin position="80"/>
        <end position="175"/>
    </location>
</feature>
<dbReference type="EMBL" id="QXIS01000004">
    <property type="protein sequence ID" value="RIE06816.1"/>
    <property type="molecule type" value="Genomic_DNA"/>
</dbReference>
<evidence type="ECO:0000256" key="6">
    <source>
        <dbReference type="ARBA" id="ARBA00023204"/>
    </source>
</evidence>
<dbReference type="InterPro" id="IPR034137">
    <property type="entry name" value="TOPRIM_RecR"/>
</dbReference>
<organism evidence="9 10">
    <name type="scientific">Candidatus Cryosericum terrychapinii</name>
    <dbReference type="NCBI Taxonomy" id="2290919"/>
    <lineage>
        <taxon>Bacteria</taxon>
        <taxon>Pseudomonadati</taxon>
        <taxon>Caldisericota/Cryosericota group</taxon>
        <taxon>Candidatus Cryosericota</taxon>
        <taxon>Candidatus Cryosericia</taxon>
        <taxon>Candidatus Cryosericales</taxon>
        <taxon>Candidatus Cryosericaceae</taxon>
        <taxon>Candidatus Cryosericum</taxon>
    </lineage>
</organism>